<protein>
    <recommendedName>
        <fullName evidence="1">gamma-glutamylcyclotransferase</fullName>
        <ecNumber evidence="1">4.3.2.9</ecNumber>
    </recommendedName>
</protein>
<dbReference type="GO" id="GO:0003839">
    <property type="term" value="F:gamma-glutamylcyclotransferase activity"/>
    <property type="evidence" value="ECO:0007669"/>
    <property type="project" value="UniProtKB-EC"/>
</dbReference>
<feature type="region of interest" description="Disordered" evidence="3">
    <location>
        <begin position="54"/>
        <end position="85"/>
    </location>
</feature>
<comment type="caution">
    <text evidence="4">The sequence shown here is derived from an EMBL/GenBank/DDBJ whole genome shotgun (WGS) entry which is preliminary data.</text>
</comment>
<dbReference type="InterPro" id="IPR036568">
    <property type="entry name" value="GGCT-like_sf"/>
</dbReference>
<dbReference type="PANTHER" id="PTHR12935:SF0">
    <property type="entry name" value="GAMMA-GLUTAMYLCYCLOTRANSFERASE"/>
    <property type="match status" value="1"/>
</dbReference>
<feature type="region of interest" description="Disordered" evidence="3">
    <location>
        <begin position="1"/>
        <end position="29"/>
    </location>
</feature>
<organism evidence="4 5">
    <name type="scientific">Diplodia corticola</name>
    <dbReference type="NCBI Taxonomy" id="236234"/>
    <lineage>
        <taxon>Eukaryota</taxon>
        <taxon>Fungi</taxon>
        <taxon>Dikarya</taxon>
        <taxon>Ascomycota</taxon>
        <taxon>Pezizomycotina</taxon>
        <taxon>Dothideomycetes</taxon>
        <taxon>Dothideomycetes incertae sedis</taxon>
        <taxon>Botryosphaeriales</taxon>
        <taxon>Botryosphaeriaceae</taxon>
        <taxon>Diplodia</taxon>
    </lineage>
</organism>
<evidence type="ECO:0000256" key="3">
    <source>
        <dbReference type="SAM" id="MobiDB-lite"/>
    </source>
</evidence>
<evidence type="ECO:0000256" key="2">
    <source>
        <dbReference type="ARBA" id="ARBA00023239"/>
    </source>
</evidence>
<keyword evidence="5" id="KW-1185">Reference proteome</keyword>
<evidence type="ECO:0000313" key="4">
    <source>
        <dbReference type="EMBL" id="OJD31688.1"/>
    </source>
</evidence>
<dbReference type="STRING" id="236234.A0A1J9QTD0"/>
<gene>
    <name evidence="4" type="ORF">BKCO1_4500046</name>
</gene>
<evidence type="ECO:0000313" key="5">
    <source>
        <dbReference type="Proteomes" id="UP000183809"/>
    </source>
</evidence>
<evidence type="ECO:0000256" key="1">
    <source>
        <dbReference type="ARBA" id="ARBA00012346"/>
    </source>
</evidence>
<sequence length="280" mass="30036">MPPSQPPTSVPPPPPSSSSSSSPPAPPTLYFAYGSNLWLDQMRRRCPSSTYLGIGRLSNNSSSNNTSTSSSTNPNPNPNAHPNRGWRWIINERGFANVVELVDEAGDDDEHEDELDDGDEHEHEEDEVVYGAVYALPRDSGDEAALDAAEGVPRAYGKEWLGLDFWPAAVVGAVGAVGAEGAEGGGVRKREKEMMMEPADVDVGVDVGGGGGGGAPPLLPPPRRVERALVYVDRLRTAEGEPKEEYVGRMNEAVRDAVALGVPREWVDRCVRRFIPAPVA</sequence>
<dbReference type="Gene3D" id="3.10.490.10">
    <property type="entry name" value="Gamma-glutamyl cyclotransferase-like"/>
    <property type="match status" value="1"/>
</dbReference>
<dbReference type="RefSeq" id="XP_020127948.1">
    <property type="nucleotide sequence ID" value="XM_020276206.1"/>
</dbReference>
<name>A0A1J9QTD0_9PEZI</name>
<dbReference type="AlphaFoldDB" id="A0A1J9QTD0"/>
<dbReference type="OrthoDB" id="2924818at2759"/>
<keyword evidence="2" id="KW-0456">Lyase</keyword>
<proteinExistence type="predicted"/>
<dbReference type="SUPFAM" id="SSF110857">
    <property type="entry name" value="Gamma-glutamyl cyclotransferase-like"/>
    <property type="match status" value="1"/>
</dbReference>
<feature type="compositionally biased region" description="Low complexity" evidence="3">
    <location>
        <begin position="58"/>
        <end position="74"/>
    </location>
</feature>
<dbReference type="EC" id="4.3.2.9" evidence="1"/>
<dbReference type="Proteomes" id="UP000183809">
    <property type="component" value="Unassembled WGS sequence"/>
</dbReference>
<dbReference type="CDD" id="cd06661">
    <property type="entry name" value="GGCT_like"/>
    <property type="match status" value="1"/>
</dbReference>
<reference evidence="4 5" key="1">
    <citation type="submission" date="2016-10" db="EMBL/GenBank/DDBJ databases">
        <title>Proteomics and genomics reveal pathogen-plant mechanisms compatible with a hemibiotrophic lifestyle of Diplodia corticola.</title>
        <authorList>
            <person name="Fernandes I."/>
            <person name="De Jonge R."/>
            <person name="Van De Peer Y."/>
            <person name="Devreese B."/>
            <person name="Alves A."/>
            <person name="Esteves A.C."/>
        </authorList>
    </citation>
    <scope>NUCLEOTIDE SEQUENCE [LARGE SCALE GENOMIC DNA]</scope>
    <source>
        <strain evidence="4 5">CBS 112549</strain>
    </source>
</reference>
<dbReference type="InterPro" id="IPR017939">
    <property type="entry name" value="G-Glutamylcylcotransferase"/>
</dbReference>
<feature type="region of interest" description="Disordered" evidence="3">
    <location>
        <begin position="106"/>
        <end position="125"/>
    </location>
</feature>
<dbReference type="PANTHER" id="PTHR12935">
    <property type="entry name" value="GAMMA-GLUTAMYLCYCLOTRANSFERASE"/>
    <property type="match status" value="1"/>
</dbReference>
<dbReference type="InterPro" id="IPR013024">
    <property type="entry name" value="GGCT-like"/>
</dbReference>
<dbReference type="GeneID" id="31016467"/>
<accession>A0A1J9QTD0</accession>
<feature type="compositionally biased region" description="Pro residues" evidence="3">
    <location>
        <begin position="1"/>
        <end position="16"/>
    </location>
</feature>
<dbReference type="EMBL" id="MNUE01000045">
    <property type="protein sequence ID" value="OJD31688.1"/>
    <property type="molecule type" value="Genomic_DNA"/>
</dbReference>